<dbReference type="PANTHER" id="PTHR24351">
    <property type="entry name" value="RIBOSOMAL PROTEIN S6 KINASE"/>
    <property type="match status" value="1"/>
</dbReference>
<sequence>MATAPCQYLRRQLRTLSAISFLLLTTTLLWLSAMRRRHTARAERNAGRARPPAHGGLGASTPMDGGARNMRALSALPSAGAPPAVPSVHAASFSFTFRAPSSYSNLFRPPLHPAVTGEVQDHARNAQPVTSTYSDGTAYNGGPPPFEPSSTLYLSPASPSQTLPAQPDNSNDVVGRQLDNQVGVPDVSHAQTVLGSPAPLRPSRDEAPRLFEEYVNGVHSLDVAVARLPPQVGVPFSSGSDTARAPAGNVWSVEGHLGGGAFGHVFLVQDDLHCQQAALKVIYCRMSAHSCRSVVSELETLATLAKHRAQASARYLMLPHESAGSWAWQSSAGFVHIAMDLCPGGDLRTYPQGLKRSQLRVVIAEIVVGLRYLHDLGIVHHDIKPDNILISADGHCVISDFGGARRMFTEGQRVGMLMRDRDTRIIKTVQYAAPELLAPVMGPSYYTEAVDYWSLGAVISALITRKLHFSGRLDTLRQDLKKLGQDLAAMKVSQHLMWLIYDLLSVSDLTRVGRISIEVEPYFWGLDWEMVRQKRVPPPLGLTLCPQTKFNESAWATDGKNHNDLPNILPDILRQEGLVLELDDSLDVFEAYRDPDECLDQFDDNPRNY</sequence>
<feature type="binding site" evidence="7">
    <location>
        <position position="280"/>
    </location>
    <ligand>
        <name>ATP</name>
        <dbReference type="ChEBI" id="CHEBI:30616"/>
    </ligand>
</feature>
<dbReference type="InterPro" id="IPR017441">
    <property type="entry name" value="Protein_kinase_ATP_BS"/>
</dbReference>
<feature type="domain" description="Protein kinase" evidence="10">
    <location>
        <begin position="251"/>
        <end position="523"/>
    </location>
</feature>
<keyword evidence="5" id="KW-0418">Kinase</keyword>
<dbReference type="GO" id="GO:0004674">
    <property type="term" value="F:protein serine/threonine kinase activity"/>
    <property type="evidence" value="ECO:0007669"/>
    <property type="project" value="UniProtKB-KW"/>
</dbReference>
<keyword evidence="1" id="KW-0723">Serine/threonine-protein kinase</keyword>
<evidence type="ECO:0000256" key="2">
    <source>
        <dbReference type="ARBA" id="ARBA00022553"/>
    </source>
</evidence>
<reference evidence="11 12" key="1">
    <citation type="journal article" date="2012" name="Proc. Natl. Acad. Sci. U.S.A.">
        <title>Comparative genomics of Ceriporiopsis subvermispora and Phanerochaete chrysosporium provide insight into selective ligninolysis.</title>
        <authorList>
            <person name="Fernandez-Fueyo E."/>
            <person name="Ruiz-Duenas F.J."/>
            <person name="Ferreira P."/>
            <person name="Floudas D."/>
            <person name="Hibbett D.S."/>
            <person name="Canessa P."/>
            <person name="Larrondo L.F."/>
            <person name="James T.Y."/>
            <person name="Seelenfreund D."/>
            <person name="Lobos S."/>
            <person name="Polanco R."/>
            <person name="Tello M."/>
            <person name="Honda Y."/>
            <person name="Watanabe T."/>
            <person name="Watanabe T."/>
            <person name="Ryu J.S."/>
            <person name="Kubicek C.P."/>
            <person name="Schmoll M."/>
            <person name="Gaskell J."/>
            <person name="Hammel K.E."/>
            <person name="St John F.J."/>
            <person name="Vanden Wymelenberg A."/>
            <person name="Sabat G."/>
            <person name="Splinter BonDurant S."/>
            <person name="Syed K."/>
            <person name="Yadav J.S."/>
            <person name="Doddapaneni H."/>
            <person name="Subramanian V."/>
            <person name="Lavin J.L."/>
            <person name="Oguiza J.A."/>
            <person name="Perez G."/>
            <person name="Pisabarro A.G."/>
            <person name="Ramirez L."/>
            <person name="Santoyo F."/>
            <person name="Master E."/>
            <person name="Coutinho P.M."/>
            <person name="Henrissat B."/>
            <person name="Lombard V."/>
            <person name="Magnuson J.K."/>
            <person name="Kuees U."/>
            <person name="Hori C."/>
            <person name="Igarashi K."/>
            <person name="Samejima M."/>
            <person name="Held B.W."/>
            <person name="Barry K.W."/>
            <person name="LaButti K.M."/>
            <person name="Lapidus A."/>
            <person name="Lindquist E.A."/>
            <person name="Lucas S.M."/>
            <person name="Riley R."/>
            <person name="Salamov A.A."/>
            <person name="Hoffmeister D."/>
            <person name="Schwenk D."/>
            <person name="Hadar Y."/>
            <person name="Yarden O."/>
            <person name="de Vries R.P."/>
            <person name="Wiebenga A."/>
            <person name="Stenlid J."/>
            <person name="Eastwood D."/>
            <person name="Grigoriev I.V."/>
            <person name="Berka R.M."/>
            <person name="Blanchette R.A."/>
            <person name="Kersten P."/>
            <person name="Martinez A.T."/>
            <person name="Vicuna R."/>
            <person name="Cullen D."/>
        </authorList>
    </citation>
    <scope>NUCLEOTIDE SEQUENCE [LARGE SCALE GENOMIC DNA]</scope>
    <source>
        <strain evidence="11 12">B</strain>
    </source>
</reference>
<dbReference type="Pfam" id="PF00069">
    <property type="entry name" value="Pkinase"/>
    <property type="match status" value="1"/>
</dbReference>
<gene>
    <name evidence="11" type="ORF">CERSUDRAFT_123898</name>
</gene>
<evidence type="ECO:0000259" key="10">
    <source>
        <dbReference type="PROSITE" id="PS50011"/>
    </source>
</evidence>
<dbReference type="Proteomes" id="UP000016930">
    <property type="component" value="Unassembled WGS sequence"/>
</dbReference>
<evidence type="ECO:0000313" key="11">
    <source>
        <dbReference type="EMBL" id="EMD36870.1"/>
    </source>
</evidence>
<keyword evidence="9" id="KW-0472">Membrane</keyword>
<dbReference type="CDD" id="cd00180">
    <property type="entry name" value="PKc"/>
    <property type="match status" value="1"/>
</dbReference>
<proteinExistence type="predicted"/>
<dbReference type="PROSITE" id="PS00108">
    <property type="entry name" value="PROTEIN_KINASE_ST"/>
    <property type="match status" value="1"/>
</dbReference>
<keyword evidence="12" id="KW-1185">Reference proteome</keyword>
<dbReference type="HOGENOM" id="CLU_448323_0_0_1"/>
<evidence type="ECO:0000256" key="1">
    <source>
        <dbReference type="ARBA" id="ARBA00022527"/>
    </source>
</evidence>
<dbReference type="SUPFAM" id="SSF56112">
    <property type="entry name" value="Protein kinase-like (PK-like)"/>
    <property type="match status" value="1"/>
</dbReference>
<evidence type="ECO:0000256" key="4">
    <source>
        <dbReference type="ARBA" id="ARBA00022741"/>
    </source>
</evidence>
<evidence type="ECO:0000256" key="9">
    <source>
        <dbReference type="SAM" id="Phobius"/>
    </source>
</evidence>
<keyword evidence="3" id="KW-0808">Transferase</keyword>
<dbReference type="PROSITE" id="PS00107">
    <property type="entry name" value="PROTEIN_KINASE_ATP"/>
    <property type="match status" value="1"/>
</dbReference>
<dbReference type="GO" id="GO:0005524">
    <property type="term" value="F:ATP binding"/>
    <property type="evidence" value="ECO:0007669"/>
    <property type="project" value="UniProtKB-UniRule"/>
</dbReference>
<dbReference type="SMART" id="SM00220">
    <property type="entry name" value="S_TKc"/>
    <property type="match status" value="1"/>
</dbReference>
<keyword evidence="6 7" id="KW-0067">ATP-binding</keyword>
<keyword evidence="4 7" id="KW-0547">Nucleotide-binding</keyword>
<evidence type="ECO:0000256" key="6">
    <source>
        <dbReference type="ARBA" id="ARBA00022840"/>
    </source>
</evidence>
<feature type="compositionally biased region" description="Polar residues" evidence="8">
    <location>
        <begin position="148"/>
        <end position="172"/>
    </location>
</feature>
<keyword evidence="9" id="KW-1133">Transmembrane helix</keyword>
<dbReference type="Gene3D" id="1.10.510.10">
    <property type="entry name" value="Transferase(Phosphotransferase) domain 1"/>
    <property type="match status" value="1"/>
</dbReference>
<feature type="transmembrane region" description="Helical" evidence="9">
    <location>
        <begin position="12"/>
        <end position="31"/>
    </location>
</feature>
<dbReference type="InterPro" id="IPR011009">
    <property type="entry name" value="Kinase-like_dom_sf"/>
</dbReference>
<keyword evidence="9" id="KW-0812">Transmembrane</keyword>
<dbReference type="InterPro" id="IPR008271">
    <property type="entry name" value="Ser/Thr_kinase_AS"/>
</dbReference>
<feature type="region of interest" description="Disordered" evidence="8">
    <location>
        <begin position="41"/>
        <end position="68"/>
    </location>
</feature>
<evidence type="ECO:0000256" key="5">
    <source>
        <dbReference type="ARBA" id="ARBA00022777"/>
    </source>
</evidence>
<keyword evidence="2" id="KW-0597">Phosphoprotein</keyword>
<dbReference type="EMBL" id="KB445797">
    <property type="protein sequence ID" value="EMD36870.1"/>
    <property type="molecule type" value="Genomic_DNA"/>
</dbReference>
<dbReference type="PROSITE" id="PS50011">
    <property type="entry name" value="PROTEIN_KINASE_DOM"/>
    <property type="match status" value="1"/>
</dbReference>
<dbReference type="AlphaFoldDB" id="M2QXM4"/>
<name>M2QXM4_CERS8</name>
<feature type="region of interest" description="Disordered" evidence="8">
    <location>
        <begin position="129"/>
        <end position="176"/>
    </location>
</feature>
<evidence type="ECO:0000256" key="8">
    <source>
        <dbReference type="SAM" id="MobiDB-lite"/>
    </source>
</evidence>
<evidence type="ECO:0000313" key="12">
    <source>
        <dbReference type="Proteomes" id="UP000016930"/>
    </source>
</evidence>
<protein>
    <recommendedName>
        <fullName evidence="10">Protein kinase domain-containing protein</fullName>
    </recommendedName>
</protein>
<dbReference type="OrthoDB" id="10252171at2759"/>
<dbReference type="STRING" id="914234.M2QXM4"/>
<evidence type="ECO:0000256" key="3">
    <source>
        <dbReference type="ARBA" id="ARBA00022679"/>
    </source>
</evidence>
<accession>M2QXM4</accession>
<evidence type="ECO:0000256" key="7">
    <source>
        <dbReference type="PROSITE-ProRule" id="PRU10141"/>
    </source>
</evidence>
<organism evidence="11 12">
    <name type="scientific">Ceriporiopsis subvermispora (strain B)</name>
    <name type="common">White-rot fungus</name>
    <name type="synonym">Gelatoporia subvermispora</name>
    <dbReference type="NCBI Taxonomy" id="914234"/>
    <lineage>
        <taxon>Eukaryota</taxon>
        <taxon>Fungi</taxon>
        <taxon>Dikarya</taxon>
        <taxon>Basidiomycota</taxon>
        <taxon>Agaricomycotina</taxon>
        <taxon>Agaricomycetes</taxon>
        <taxon>Polyporales</taxon>
        <taxon>Gelatoporiaceae</taxon>
        <taxon>Gelatoporia</taxon>
    </lineage>
</organism>
<dbReference type="InterPro" id="IPR000719">
    <property type="entry name" value="Prot_kinase_dom"/>
</dbReference>